<organism evidence="1 2">
    <name type="scientific">Phocaeicola dorei DSM 17855</name>
    <dbReference type="NCBI Taxonomy" id="483217"/>
    <lineage>
        <taxon>Bacteria</taxon>
        <taxon>Pseudomonadati</taxon>
        <taxon>Bacteroidota</taxon>
        <taxon>Bacteroidia</taxon>
        <taxon>Bacteroidales</taxon>
        <taxon>Bacteroidaceae</taxon>
        <taxon>Phocaeicola</taxon>
    </lineage>
</organism>
<evidence type="ECO:0000313" key="1">
    <source>
        <dbReference type="EMBL" id="EEB26817.1"/>
    </source>
</evidence>
<gene>
    <name evidence="1" type="ORF">BACDOR_00503</name>
</gene>
<proteinExistence type="predicted"/>
<dbReference type="HOGENOM" id="CLU_2271853_0_0_10"/>
<accession>B6VTQ7</accession>
<protein>
    <submittedName>
        <fullName evidence="1">Uncharacterized protein</fullName>
    </submittedName>
</protein>
<evidence type="ECO:0000313" key="2">
    <source>
        <dbReference type="Proteomes" id="UP000004849"/>
    </source>
</evidence>
<dbReference type="Proteomes" id="UP000004849">
    <property type="component" value="Unassembled WGS sequence"/>
</dbReference>
<dbReference type="AlphaFoldDB" id="B6VTQ7"/>
<name>B6VTQ7_9BACT</name>
<reference evidence="1 2" key="1">
    <citation type="submission" date="2008-10" db="EMBL/GenBank/DDBJ databases">
        <title>Draft genome sequence of Bacteroides dorei (DSM 17855).</title>
        <authorList>
            <person name="Sudarsanam P."/>
            <person name="Ley R."/>
            <person name="Guruge J."/>
            <person name="Turnbaugh P.J."/>
            <person name="Mahowald M."/>
            <person name="Liep D."/>
            <person name="Gordon J."/>
        </authorList>
    </citation>
    <scope>NUCLEOTIDE SEQUENCE [LARGE SCALE GENOMIC DNA]</scope>
    <source>
        <strain evidence="1 2">DSM 17855</strain>
    </source>
</reference>
<dbReference type="EMBL" id="ABWZ01000013">
    <property type="protein sequence ID" value="EEB26817.1"/>
    <property type="molecule type" value="Genomic_DNA"/>
</dbReference>
<sequence length="122" mass="14413">MCFFPSRIPNSTQTPTSIIPTAIITIGNFISSQRFYISQYQIRHYIRLLSIIHIHSCYQSKRNNQSCLQNILLHLISSKKNYYYSYFHLILGKNSTAEKTKIPLAYSDYLHYFYIGLNLLFF</sequence>
<reference evidence="1 2" key="2">
    <citation type="submission" date="2008-10" db="EMBL/GenBank/DDBJ databases">
        <authorList>
            <person name="Fulton L."/>
            <person name="Clifton S."/>
            <person name="Fulton B."/>
            <person name="Xu J."/>
            <person name="Minx P."/>
            <person name="Pepin K.H."/>
            <person name="Johnson M."/>
            <person name="Thiruvilangam P."/>
            <person name="Bhonagiri V."/>
            <person name="Nash W.E."/>
            <person name="Mardis E.R."/>
            <person name="Wilson R.K."/>
        </authorList>
    </citation>
    <scope>NUCLEOTIDE SEQUENCE [LARGE SCALE GENOMIC DNA]</scope>
    <source>
        <strain evidence="1 2">DSM 17855</strain>
    </source>
</reference>